<feature type="compositionally biased region" description="Basic and acidic residues" evidence="2">
    <location>
        <begin position="29"/>
        <end position="43"/>
    </location>
</feature>
<evidence type="ECO:0000313" key="5">
    <source>
        <dbReference type="RefSeq" id="XP_018481771.2"/>
    </source>
</evidence>
<dbReference type="PANTHER" id="PTHR32343">
    <property type="entry name" value="SERINE/ARGININE-RICH SPLICING FACTOR"/>
    <property type="match status" value="1"/>
</dbReference>
<dbReference type="SMART" id="SM00360">
    <property type="entry name" value="RRM"/>
    <property type="match status" value="2"/>
</dbReference>
<evidence type="ECO:0000259" key="3">
    <source>
        <dbReference type="PROSITE" id="PS50102"/>
    </source>
</evidence>
<dbReference type="RefSeq" id="XP_018481771.2">
    <property type="nucleotide sequence ID" value="XM_018626269.2"/>
</dbReference>
<dbReference type="InterPro" id="IPR034823">
    <property type="entry name" value="CID8-like_RRM1"/>
</dbReference>
<dbReference type="GeneID" id="108852787"/>
<dbReference type="GO" id="GO:0003723">
    <property type="term" value="F:RNA binding"/>
    <property type="evidence" value="ECO:0007669"/>
    <property type="project" value="UniProtKB-UniRule"/>
</dbReference>
<dbReference type="InterPro" id="IPR000504">
    <property type="entry name" value="RRM_dom"/>
</dbReference>
<feature type="domain" description="RRM" evidence="3">
    <location>
        <begin position="150"/>
        <end position="225"/>
    </location>
</feature>
<keyword evidence="4" id="KW-1185">Reference proteome</keyword>
<dbReference type="InterPro" id="IPR034825">
    <property type="entry name" value="CID8-like_RRM2"/>
</dbReference>
<feature type="compositionally biased region" description="Polar residues" evidence="2">
    <location>
        <begin position="47"/>
        <end position="62"/>
    </location>
</feature>
<dbReference type="CDD" id="cd12459">
    <property type="entry name" value="RRM1_CID8_like"/>
    <property type="match status" value="1"/>
</dbReference>
<dbReference type="Proteomes" id="UP000504610">
    <property type="component" value="Chromosome 4"/>
</dbReference>
<reference evidence="4" key="1">
    <citation type="journal article" date="2019" name="Database">
        <title>The radish genome database (RadishGD): an integrated information resource for radish genomics.</title>
        <authorList>
            <person name="Yu H.J."/>
            <person name="Baek S."/>
            <person name="Lee Y.J."/>
            <person name="Cho A."/>
            <person name="Mun J.H."/>
        </authorList>
    </citation>
    <scope>NUCLEOTIDE SEQUENCE [LARGE SCALE GENOMIC DNA]</scope>
    <source>
        <strain evidence="4">cv. WK10039</strain>
    </source>
</reference>
<feature type="domain" description="RRM" evidence="3">
    <location>
        <begin position="247"/>
        <end position="323"/>
    </location>
</feature>
<protein>
    <submittedName>
        <fullName evidence="5">Polyadenylate-binding protein-interacting protein 13</fullName>
    </submittedName>
</protein>
<keyword evidence="1" id="KW-0694">RNA-binding</keyword>
<sequence length="335" mass="37585">MIMVVSENADVVKMDSSGQSQDNNNVLEADTKPPCFDDQKIPEPDSSVETSNPTKDQNSDGTLESEISRLDNKFSKLNPMAKEYVPYSLAQPHFGFVGNMVWLDNNIAMMQAIPAVENGHFDPRRRNFDQGKRWTNRKTSLAQNTDEIRRTVYVSDIDQQATEEQLASLFLFCGQVVDCRICGDSKSILRFAFIEFTDEEGARSALSISGTLFGSHPIKVLPSKTAIAPVDPSFLPRSEEERKKCVKTVYCTNIDKEVTQRELRHFFRTACGEIQHLRLLGDYHHQTRIAFIEFTLAESAISALNCSGVVLGGLRVRVSPSKTPVRPHPNDLTRV</sequence>
<dbReference type="Pfam" id="PF00076">
    <property type="entry name" value="RRM_1"/>
    <property type="match status" value="2"/>
</dbReference>
<dbReference type="PROSITE" id="PS50102">
    <property type="entry name" value="RRM"/>
    <property type="match status" value="2"/>
</dbReference>
<dbReference type="KEGG" id="rsz:108852787"/>
<dbReference type="Gene3D" id="3.30.70.330">
    <property type="match status" value="2"/>
</dbReference>
<evidence type="ECO:0000256" key="1">
    <source>
        <dbReference type="PROSITE-ProRule" id="PRU00176"/>
    </source>
</evidence>
<gene>
    <name evidence="5" type="primary">LOC108852787</name>
</gene>
<accession>A0A6J0NC99</accession>
<evidence type="ECO:0000256" key="2">
    <source>
        <dbReference type="SAM" id="MobiDB-lite"/>
    </source>
</evidence>
<dbReference type="CDD" id="cd12460">
    <property type="entry name" value="RRM2_CID8_like"/>
    <property type="match status" value="1"/>
</dbReference>
<dbReference type="FunFam" id="3.30.70.330:FF:000530">
    <property type="entry name" value="Polyadenylate-binding protein-interacting protein 11"/>
    <property type="match status" value="1"/>
</dbReference>
<feature type="region of interest" description="Disordered" evidence="2">
    <location>
        <begin position="1"/>
        <end position="65"/>
    </location>
</feature>
<dbReference type="OrthoDB" id="7763451at2759"/>
<reference evidence="5" key="2">
    <citation type="submission" date="2025-08" db="UniProtKB">
        <authorList>
            <consortium name="RefSeq"/>
        </authorList>
    </citation>
    <scope>IDENTIFICATION</scope>
    <source>
        <tissue evidence="5">Leaf</tissue>
    </source>
</reference>
<dbReference type="AlphaFoldDB" id="A0A6J0NC99"/>
<dbReference type="InterPro" id="IPR012677">
    <property type="entry name" value="Nucleotide-bd_a/b_plait_sf"/>
</dbReference>
<dbReference type="InterPro" id="IPR035979">
    <property type="entry name" value="RBD_domain_sf"/>
</dbReference>
<organism evidence="4 5">
    <name type="scientific">Raphanus sativus</name>
    <name type="common">Radish</name>
    <name type="synonym">Raphanus raphanistrum var. sativus</name>
    <dbReference type="NCBI Taxonomy" id="3726"/>
    <lineage>
        <taxon>Eukaryota</taxon>
        <taxon>Viridiplantae</taxon>
        <taxon>Streptophyta</taxon>
        <taxon>Embryophyta</taxon>
        <taxon>Tracheophyta</taxon>
        <taxon>Spermatophyta</taxon>
        <taxon>Magnoliopsida</taxon>
        <taxon>eudicotyledons</taxon>
        <taxon>Gunneridae</taxon>
        <taxon>Pentapetalae</taxon>
        <taxon>rosids</taxon>
        <taxon>malvids</taxon>
        <taxon>Brassicales</taxon>
        <taxon>Brassicaceae</taxon>
        <taxon>Brassiceae</taxon>
        <taxon>Raphanus</taxon>
    </lineage>
</organism>
<dbReference type="PANTHER" id="PTHR32343:SF32">
    <property type="entry name" value="POLYADENYLATE-BINDING PROTEIN-INTERACTING PROTEIN 13"/>
    <property type="match status" value="1"/>
</dbReference>
<dbReference type="SUPFAM" id="SSF54928">
    <property type="entry name" value="RNA-binding domain, RBD"/>
    <property type="match status" value="2"/>
</dbReference>
<name>A0A6J0NC99_RAPSA</name>
<proteinExistence type="predicted"/>
<evidence type="ECO:0000313" key="4">
    <source>
        <dbReference type="Proteomes" id="UP000504610"/>
    </source>
</evidence>
<feature type="compositionally biased region" description="Polar residues" evidence="2">
    <location>
        <begin position="16"/>
        <end position="26"/>
    </location>
</feature>